<proteinExistence type="predicted"/>
<gene>
    <name evidence="2" type="ORF">CONLIGDRAFT_675202</name>
</gene>
<keyword evidence="3" id="KW-1185">Reference proteome</keyword>
<evidence type="ECO:0000313" key="2">
    <source>
        <dbReference type="EMBL" id="OIW22157.1"/>
    </source>
</evidence>
<feature type="compositionally biased region" description="Basic and acidic residues" evidence="1">
    <location>
        <begin position="74"/>
        <end position="106"/>
    </location>
</feature>
<dbReference type="Proteomes" id="UP000182658">
    <property type="component" value="Unassembled WGS sequence"/>
</dbReference>
<evidence type="ECO:0000256" key="1">
    <source>
        <dbReference type="SAM" id="MobiDB-lite"/>
    </source>
</evidence>
<feature type="region of interest" description="Disordered" evidence="1">
    <location>
        <begin position="158"/>
        <end position="203"/>
    </location>
</feature>
<feature type="compositionally biased region" description="Polar residues" evidence="1">
    <location>
        <begin position="55"/>
        <end position="65"/>
    </location>
</feature>
<reference evidence="2 3" key="1">
    <citation type="submission" date="2016-10" db="EMBL/GenBank/DDBJ databases">
        <title>Draft genome sequence of Coniochaeta ligniaria NRRL30616, a lignocellulolytic fungus for bioabatement of inhibitors in plant biomass hydrolysates.</title>
        <authorList>
            <consortium name="DOE Joint Genome Institute"/>
            <person name="Jimenez D.J."/>
            <person name="Hector R.E."/>
            <person name="Riley R."/>
            <person name="Sun H."/>
            <person name="Grigoriev I.V."/>
            <person name="Van Elsas J.D."/>
            <person name="Nichols N.N."/>
        </authorList>
    </citation>
    <scope>NUCLEOTIDE SEQUENCE [LARGE SCALE GENOMIC DNA]</scope>
    <source>
        <strain evidence="2 3">NRRL 30616</strain>
    </source>
</reference>
<dbReference type="InParanoid" id="A0A1J7I3U0"/>
<feature type="compositionally biased region" description="Acidic residues" evidence="1">
    <location>
        <begin position="39"/>
        <end position="48"/>
    </location>
</feature>
<name>A0A1J7I3U0_9PEZI</name>
<protein>
    <submittedName>
        <fullName evidence="2">Uncharacterized protein</fullName>
    </submittedName>
</protein>
<accession>A0A1J7I3U0</accession>
<organism evidence="2 3">
    <name type="scientific">Coniochaeta ligniaria NRRL 30616</name>
    <dbReference type="NCBI Taxonomy" id="1408157"/>
    <lineage>
        <taxon>Eukaryota</taxon>
        <taxon>Fungi</taxon>
        <taxon>Dikarya</taxon>
        <taxon>Ascomycota</taxon>
        <taxon>Pezizomycotina</taxon>
        <taxon>Sordariomycetes</taxon>
        <taxon>Sordariomycetidae</taxon>
        <taxon>Coniochaetales</taxon>
        <taxon>Coniochaetaceae</taxon>
        <taxon>Coniochaeta</taxon>
    </lineage>
</organism>
<dbReference type="AlphaFoldDB" id="A0A1J7I3U0"/>
<dbReference type="EMBL" id="KV875147">
    <property type="protein sequence ID" value="OIW22157.1"/>
    <property type="molecule type" value="Genomic_DNA"/>
</dbReference>
<sequence length="325" mass="36316">MAAVKAAEELATEQAHEACLTDSESGGFHLTGYESGNNEPEEFMDEQGEILTDYKSGSETQYDYQTDSESESEAQDREQTEREAEGALPAKAERKEGKTEDARQEAEEMQQENEQTKSENDDTQQQDAGRKEREAEKAQEGFAFFSEYFFRGIEMEPRRTRSSRTMSRTPRRLMIGTTRSWSRPDNDGIDRTTVPEVSFRPEPDLSKKMPEVVEREDGVKAVYIRPSLSTETKRGSCAEAEMALPVEGVDDSQHMKVSDVNPDVATTTASADDLAAATVPIDDPAVDPQAPAQLYEDRLGMLPQMTDSTEAIKCWRVLAEKDDTP</sequence>
<evidence type="ECO:0000313" key="3">
    <source>
        <dbReference type="Proteomes" id="UP000182658"/>
    </source>
</evidence>
<feature type="compositionally biased region" description="Basic and acidic residues" evidence="1">
    <location>
        <begin position="128"/>
        <end position="138"/>
    </location>
</feature>
<feature type="region of interest" description="Disordered" evidence="1">
    <location>
        <begin position="1"/>
        <end position="138"/>
    </location>
</feature>